<evidence type="ECO:0000256" key="6">
    <source>
        <dbReference type="ARBA" id="ARBA00022989"/>
    </source>
</evidence>
<dbReference type="EMBL" id="CAJHUC010001662">
    <property type="protein sequence ID" value="CAD7701938.1"/>
    <property type="molecule type" value="Genomic_DNA"/>
</dbReference>
<evidence type="ECO:0000313" key="10">
    <source>
        <dbReference type="Proteomes" id="UP000708148"/>
    </source>
</evidence>
<feature type="transmembrane region" description="Helical" evidence="8">
    <location>
        <begin position="362"/>
        <end position="386"/>
    </location>
</feature>
<keyword evidence="10" id="KW-1185">Reference proteome</keyword>
<organism evidence="9 10">
    <name type="scientific">Ostreobium quekettii</name>
    <dbReference type="NCBI Taxonomy" id="121088"/>
    <lineage>
        <taxon>Eukaryota</taxon>
        <taxon>Viridiplantae</taxon>
        <taxon>Chlorophyta</taxon>
        <taxon>core chlorophytes</taxon>
        <taxon>Ulvophyceae</taxon>
        <taxon>TCBD clade</taxon>
        <taxon>Bryopsidales</taxon>
        <taxon>Ostreobineae</taxon>
        <taxon>Ostreobiaceae</taxon>
        <taxon>Ostreobium</taxon>
    </lineage>
</organism>
<comment type="subcellular location">
    <subcellularLocation>
        <location evidence="1">Membrane</location>
        <topology evidence="1">Multi-pass membrane protein</topology>
    </subcellularLocation>
</comment>
<dbReference type="Gene3D" id="2.20.110.10">
    <property type="entry name" value="Histone H3 K4-specific methyltransferase SET7/9 N-terminal domain"/>
    <property type="match status" value="2"/>
</dbReference>
<keyword evidence="6 8" id="KW-1133">Transmembrane helix</keyword>
<evidence type="ECO:0000256" key="2">
    <source>
        <dbReference type="ARBA" id="ARBA00022448"/>
    </source>
</evidence>
<dbReference type="GO" id="GO:0016020">
    <property type="term" value="C:membrane"/>
    <property type="evidence" value="ECO:0007669"/>
    <property type="project" value="UniProtKB-SubCell"/>
</dbReference>
<sequence>MPPLASPPIALAECLAFLGLGYALRSAEVFSEADAKTAVRAVAWFTLPSLILQALCGSPPVELWGAPSFAAGVVYTLALASAGWFLFWNRHPRQRSLLMGCTVGSSVGLMGYAFVEAICGTSGVQAAVLFGFANILAVQVVSYLLFASTGPAFPEKYVHADGGMYRGQWQARKKEGLGVYKYPSGARYEGEWHGNEKSGRGVYYFQKGGLYEGEWFNGRRDGLGTRTFSTGKVKAGRWRANVLETPLDAQQCSEAVVGATAAAEAARKVEVGGGSLGDALQHAVQEPALWATVLALMLNFFGTPLPSSVNTVTQPLAAANRPLALMAAGFCTKFWSSQDAQLRDAVLIVGVRKTLALLMGSMFLILSARFSTALVAPALATLLAALSPVHLEAVEFARQFRLNEKLAATVSSVSTILSIVVLTGVSAAMGIMGLSQGGWCCICITKQFVMVGCSLSNVKH</sequence>
<feature type="transmembrane region" description="Helical" evidence="8">
    <location>
        <begin position="97"/>
        <end position="115"/>
    </location>
</feature>
<evidence type="ECO:0000256" key="5">
    <source>
        <dbReference type="ARBA" id="ARBA00022737"/>
    </source>
</evidence>
<dbReference type="Proteomes" id="UP000708148">
    <property type="component" value="Unassembled WGS sequence"/>
</dbReference>
<name>A0A8S1J797_9CHLO</name>
<evidence type="ECO:0000313" key="9">
    <source>
        <dbReference type="EMBL" id="CAD7701938.1"/>
    </source>
</evidence>
<dbReference type="InterPro" id="IPR004776">
    <property type="entry name" value="Mem_transp_PIN-like"/>
</dbReference>
<protein>
    <submittedName>
        <fullName evidence="9">Uncharacterized protein</fullName>
    </submittedName>
</protein>
<dbReference type="PANTHER" id="PTHR36838:SF3">
    <property type="entry name" value="TRANSPORTER AUXIN EFFLUX CARRIER EC FAMILY"/>
    <property type="match status" value="1"/>
</dbReference>
<keyword evidence="3" id="KW-1003">Cell membrane</keyword>
<dbReference type="AlphaFoldDB" id="A0A8S1J797"/>
<keyword evidence="5" id="KW-0677">Repeat</keyword>
<dbReference type="SMART" id="SM00698">
    <property type="entry name" value="MORN"/>
    <property type="match status" value="3"/>
</dbReference>
<dbReference type="Pfam" id="PF02493">
    <property type="entry name" value="MORN"/>
    <property type="match status" value="3"/>
</dbReference>
<dbReference type="OrthoDB" id="270720at2759"/>
<accession>A0A8S1J797</accession>
<dbReference type="PANTHER" id="PTHR36838">
    <property type="entry name" value="AUXIN EFFLUX CARRIER FAMILY PROTEIN"/>
    <property type="match status" value="1"/>
</dbReference>
<evidence type="ECO:0000256" key="7">
    <source>
        <dbReference type="ARBA" id="ARBA00023136"/>
    </source>
</evidence>
<gene>
    <name evidence="9" type="ORF">OSTQU699_LOCUS7293</name>
</gene>
<dbReference type="Pfam" id="PF03547">
    <property type="entry name" value="Mem_trans"/>
    <property type="match status" value="1"/>
</dbReference>
<evidence type="ECO:0000256" key="1">
    <source>
        <dbReference type="ARBA" id="ARBA00004141"/>
    </source>
</evidence>
<keyword evidence="4 8" id="KW-0812">Transmembrane</keyword>
<dbReference type="GO" id="GO:0055085">
    <property type="term" value="P:transmembrane transport"/>
    <property type="evidence" value="ECO:0007669"/>
    <property type="project" value="InterPro"/>
</dbReference>
<feature type="transmembrane region" description="Helical" evidence="8">
    <location>
        <begin position="406"/>
        <end position="429"/>
    </location>
</feature>
<reference evidence="9" key="1">
    <citation type="submission" date="2020-12" db="EMBL/GenBank/DDBJ databases">
        <authorList>
            <person name="Iha C."/>
        </authorList>
    </citation>
    <scope>NUCLEOTIDE SEQUENCE</scope>
</reference>
<keyword evidence="2" id="KW-0813">Transport</keyword>
<feature type="transmembrane region" description="Helical" evidence="8">
    <location>
        <begin position="67"/>
        <end position="88"/>
    </location>
</feature>
<feature type="transmembrane region" description="Helical" evidence="8">
    <location>
        <begin position="6"/>
        <end position="25"/>
    </location>
</feature>
<evidence type="ECO:0000256" key="3">
    <source>
        <dbReference type="ARBA" id="ARBA00022475"/>
    </source>
</evidence>
<feature type="transmembrane region" description="Helical" evidence="8">
    <location>
        <begin position="127"/>
        <end position="146"/>
    </location>
</feature>
<comment type="caution">
    <text evidence="9">The sequence shown here is derived from an EMBL/GenBank/DDBJ whole genome shotgun (WGS) entry which is preliminary data.</text>
</comment>
<feature type="transmembrane region" description="Helical" evidence="8">
    <location>
        <begin position="37"/>
        <end position="55"/>
    </location>
</feature>
<evidence type="ECO:0000256" key="8">
    <source>
        <dbReference type="SAM" id="Phobius"/>
    </source>
</evidence>
<proteinExistence type="predicted"/>
<dbReference type="SUPFAM" id="SSF82185">
    <property type="entry name" value="Histone H3 K4-specific methyltransferase SET7/9 N-terminal domain"/>
    <property type="match status" value="1"/>
</dbReference>
<keyword evidence="7 8" id="KW-0472">Membrane</keyword>
<evidence type="ECO:0000256" key="4">
    <source>
        <dbReference type="ARBA" id="ARBA00022692"/>
    </source>
</evidence>
<dbReference type="InterPro" id="IPR003409">
    <property type="entry name" value="MORN"/>
</dbReference>